<sequence length="279" mass="30237">MIVAVDIGPVIDRPLGDALALAAETGYTAVELGNRDDVIPAFGPLVASPGELADARRVAAATAEIAAVAVIQDWAATDEDVRRNAVEWWIDGIHAAARLGVSRLNSELVGSPQAPIECRAAFLRSIEQILPVLEREDMELSIEPHPGDFIETTTGALELFEEIGSGRIRYLHCFAHFGYLGGTTAEQIHAAAGRFDHIHLADTFRPERSIVNPRGLDYRVHQHFDIGAGEIDWTEAAGALRIAGFDGLASVQVFGWNERVHESFRRNRSVVAGMFPGLG</sequence>
<comment type="caution">
    <text evidence="3">The sequence shown here is derived from an EMBL/GenBank/DDBJ whole genome shotgun (WGS) entry which is preliminary data.</text>
</comment>
<evidence type="ECO:0000256" key="1">
    <source>
        <dbReference type="ARBA" id="ARBA00023277"/>
    </source>
</evidence>
<evidence type="ECO:0000313" key="3">
    <source>
        <dbReference type="EMBL" id="MDL9980752.1"/>
    </source>
</evidence>
<dbReference type="PANTHER" id="PTHR12110">
    <property type="entry name" value="HYDROXYPYRUVATE ISOMERASE"/>
    <property type="match status" value="1"/>
</dbReference>
<organism evidence="3 4">
    <name type="scientific">Microbacterium candidum</name>
    <dbReference type="NCBI Taxonomy" id="3041922"/>
    <lineage>
        <taxon>Bacteria</taxon>
        <taxon>Bacillati</taxon>
        <taxon>Actinomycetota</taxon>
        <taxon>Actinomycetes</taxon>
        <taxon>Micrococcales</taxon>
        <taxon>Microbacteriaceae</taxon>
        <taxon>Microbacterium</taxon>
    </lineage>
</organism>
<dbReference type="Pfam" id="PF01261">
    <property type="entry name" value="AP_endonuc_2"/>
    <property type="match status" value="1"/>
</dbReference>
<dbReference type="GO" id="GO:0016853">
    <property type="term" value="F:isomerase activity"/>
    <property type="evidence" value="ECO:0007669"/>
    <property type="project" value="UniProtKB-KW"/>
</dbReference>
<protein>
    <submittedName>
        <fullName evidence="3">Sugar phosphate isomerase/epimerase</fullName>
    </submittedName>
</protein>
<evidence type="ECO:0000313" key="4">
    <source>
        <dbReference type="Proteomes" id="UP001235064"/>
    </source>
</evidence>
<evidence type="ECO:0000259" key="2">
    <source>
        <dbReference type="Pfam" id="PF01261"/>
    </source>
</evidence>
<feature type="domain" description="Xylose isomerase-like TIM barrel" evidence="2">
    <location>
        <begin position="19"/>
        <end position="265"/>
    </location>
</feature>
<reference evidence="3 4" key="1">
    <citation type="submission" date="2023-06" db="EMBL/GenBank/DDBJ databases">
        <title>Microbacterium sp. nov., isolated from a waste landfill.</title>
        <authorList>
            <person name="Wen W."/>
        </authorList>
    </citation>
    <scope>NUCLEOTIDE SEQUENCE [LARGE SCALE GENOMIC DNA]</scope>
    <source>
        <strain evidence="3 4">ASV49</strain>
    </source>
</reference>
<dbReference type="InterPro" id="IPR013022">
    <property type="entry name" value="Xyl_isomerase-like_TIM-brl"/>
</dbReference>
<gene>
    <name evidence="3" type="ORF">QSV35_15540</name>
</gene>
<dbReference type="InterPro" id="IPR050312">
    <property type="entry name" value="IolE/XylAMocC-like"/>
</dbReference>
<keyword evidence="3" id="KW-0413">Isomerase</keyword>
<keyword evidence="4" id="KW-1185">Reference proteome</keyword>
<dbReference type="RefSeq" id="WP_286289712.1">
    <property type="nucleotide sequence ID" value="NZ_JASXSZ010000005.1"/>
</dbReference>
<keyword evidence="1" id="KW-0119">Carbohydrate metabolism</keyword>
<dbReference type="Gene3D" id="3.20.20.150">
    <property type="entry name" value="Divalent-metal-dependent TIM barrel enzymes"/>
    <property type="match status" value="1"/>
</dbReference>
<dbReference type="Proteomes" id="UP001235064">
    <property type="component" value="Unassembled WGS sequence"/>
</dbReference>
<dbReference type="PANTHER" id="PTHR12110:SF21">
    <property type="entry name" value="XYLOSE ISOMERASE-LIKE TIM BARREL DOMAIN-CONTAINING PROTEIN"/>
    <property type="match status" value="1"/>
</dbReference>
<dbReference type="InterPro" id="IPR036237">
    <property type="entry name" value="Xyl_isomerase-like_sf"/>
</dbReference>
<proteinExistence type="predicted"/>
<dbReference type="SUPFAM" id="SSF51658">
    <property type="entry name" value="Xylose isomerase-like"/>
    <property type="match status" value="1"/>
</dbReference>
<accession>A0ABT7N235</accession>
<name>A0ABT7N235_9MICO</name>
<dbReference type="EMBL" id="JASXSZ010000005">
    <property type="protein sequence ID" value="MDL9980752.1"/>
    <property type="molecule type" value="Genomic_DNA"/>
</dbReference>